<dbReference type="Pfam" id="PF25593">
    <property type="entry name" value="GldD_lipo"/>
    <property type="match status" value="1"/>
</dbReference>
<keyword evidence="2" id="KW-1185">Reference proteome</keyword>
<dbReference type="InterPro" id="IPR019850">
    <property type="entry name" value="GldD-like"/>
</dbReference>
<dbReference type="Proteomes" id="UP000505306">
    <property type="component" value="Chromosome"/>
</dbReference>
<dbReference type="RefSeq" id="WP_164679563.1">
    <property type="nucleotide sequence ID" value="NZ_CP049057.1"/>
</dbReference>
<evidence type="ECO:0000313" key="2">
    <source>
        <dbReference type="Proteomes" id="UP000505306"/>
    </source>
</evidence>
<dbReference type="EMBL" id="CP049057">
    <property type="protein sequence ID" value="QIE59548.1"/>
    <property type="molecule type" value="Genomic_DNA"/>
</dbReference>
<name>A0A6G6GLX5_9FLAO</name>
<evidence type="ECO:0000313" key="1">
    <source>
        <dbReference type="EMBL" id="QIE59548.1"/>
    </source>
</evidence>
<accession>A0A6G6GLX5</accession>
<dbReference type="KEGG" id="mgel:G5B37_08220"/>
<dbReference type="PROSITE" id="PS51257">
    <property type="entry name" value="PROKAR_LIPOPROTEIN"/>
    <property type="match status" value="1"/>
</dbReference>
<organism evidence="1 2">
    <name type="scientific">Rasiella rasia</name>
    <dbReference type="NCBI Taxonomy" id="2744027"/>
    <lineage>
        <taxon>Bacteria</taxon>
        <taxon>Pseudomonadati</taxon>
        <taxon>Bacteroidota</taxon>
        <taxon>Flavobacteriia</taxon>
        <taxon>Flavobacteriales</taxon>
        <taxon>Flavobacteriaceae</taxon>
        <taxon>Rasiella</taxon>
    </lineage>
</organism>
<gene>
    <name evidence="1" type="primary">gldD</name>
    <name evidence="1" type="ORF">G5B37_08220</name>
</gene>
<proteinExistence type="predicted"/>
<dbReference type="NCBIfam" id="TIGR03512">
    <property type="entry name" value="GldD_lipo"/>
    <property type="match status" value="1"/>
</dbReference>
<protein>
    <submittedName>
        <fullName evidence="1">Gliding motility lipoprotein GldD</fullName>
    </submittedName>
</protein>
<sequence length="184" mass="21235">MRIVFTLLCVLLFASCEDDVVVKPSAMLRLEYPAPHYKMADTDCFYTFQQNTLARLKSKNTCAINLEYSLMNATLYLTYQPVKGANLDSLLYDAQKLTYEHNVKAQAIFEQPRIDSINKVYGMFYAIDGNAATQSQFYVTDSVHHFVTGSLYFNAKPNYDSIYPAVMYLRNDIRHIMETITWNK</sequence>
<reference evidence="1 2" key="1">
    <citation type="submission" date="2020-02" db="EMBL/GenBank/DDBJ databases">
        <title>Complete genome sequence of Flavobacteriaceae bacterium.</title>
        <authorList>
            <person name="Kim S.-J."/>
            <person name="Kim Y.-S."/>
            <person name="Kim K.-H."/>
        </authorList>
    </citation>
    <scope>NUCLEOTIDE SEQUENCE [LARGE SCALE GENOMIC DNA]</scope>
    <source>
        <strain evidence="1 2">RR4-40</strain>
    </source>
</reference>
<dbReference type="AlphaFoldDB" id="A0A6G6GLX5"/>
<keyword evidence="1" id="KW-0449">Lipoprotein</keyword>